<dbReference type="AlphaFoldDB" id="Q317K2"/>
<dbReference type="HOGENOM" id="CLU_156448_0_0_7"/>
<dbReference type="eggNOG" id="ENOG503464F">
    <property type="taxonomic scope" value="Bacteria"/>
</dbReference>
<dbReference type="RefSeq" id="WP_011366274.1">
    <property type="nucleotide sequence ID" value="NC_007519.1"/>
</dbReference>
<name>Q317K2_OLEA2</name>
<organism evidence="1 2">
    <name type="scientific">Oleidesulfovibrio alaskensis (strain ATCC BAA-1058 / DSM 17464 / G20)</name>
    <name type="common">Desulfovibrio alaskensis</name>
    <dbReference type="NCBI Taxonomy" id="207559"/>
    <lineage>
        <taxon>Bacteria</taxon>
        <taxon>Pseudomonadati</taxon>
        <taxon>Thermodesulfobacteriota</taxon>
        <taxon>Desulfovibrionia</taxon>
        <taxon>Desulfovibrionales</taxon>
        <taxon>Desulfovibrionaceae</taxon>
        <taxon>Oleidesulfovibrio</taxon>
    </lineage>
</organism>
<protein>
    <submittedName>
        <fullName evidence="1">Uncharacterized protein</fullName>
    </submittedName>
</protein>
<dbReference type="EMBL" id="CP000112">
    <property type="protein sequence ID" value="ABB36894.1"/>
    <property type="molecule type" value="Genomic_DNA"/>
</dbReference>
<accession>Q317K2</accession>
<dbReference type="KEGG" id="dde:Dde_0093"/>
<evidence type="ECO:0000313" key="1">
    <source>
        <dbReference type="EMBL" id="ABB36894.1"/>
    </source>
</evidence>
<gene>
    <name evidence="1" type="ordered locus">Dde_0093</name>
</gene>
<keyword evidence="2" id="KW-1185">Reference proteome</keyword>
<reference evidence="1 2" key="1">
    <citation type="journal article" date="2011" name="J. Bacteriol.">
        <title>Complete genome sequence and updated annotation of Desulfovibrio alaskensis G20.</title>
        <authorList>
            <person name="Hauser L.J."/>
            <person name="Land M.L."/>
            <person name="Brown S.D."/>
            <person name="Larimer F."/>
            <person name="Keller K.L."/>
            <person name="Rapp-Giles B.J."/>
            <person name="Price M.N."/>
            <person name="Lin M."/>
            <person name="Bruce D.C."/>
            <person name="Detter J.C."/>
            <person name="Tapia R."/>
            <person name="Han C.S."/>
            <person name="Goodwin L.A."/>
            <person name="Cheng J.F."/>
            <person name="Pitluck S."/>
            <person name="Copeland A."/>
            <person name="Lucas S."/>
            <person name="Nolan M."/>
            <person name="Lapidus A.L."/>
            <person name="Palumbo A.V."/>
            <person name="Wall J.D."/>
        </authorList>
    </citation>
    <scope>NUCLEOTIDE SEQUENCE [LARGE SCALE GENOMIC DNA]</scope>
    <source>
        <strain evidence="2">ATCC BAA 1058 / DSM 17464 / G20</strain>
    </source>
</reference>
<dbReference type="Proteomes" id="UP000002710">
    <property type="component" value="Chromosome"/>
</dbReference>
<sequence length="114" mass="13293">MPYRPLCFDAAMEVASEVEEFGVVHGWVRRDGQWVLHAWAETPEAVYDLTESNRPVRREEYYRANGITEERLRRYARVEYFTLVAEKGEFGPFDRTLFFAQTSAQDPLEVIGKA</sequence>
<evidence type="ECO:0000313" key="2">
    <source>
        <dbReference type="Proteomes" id="UP000002710"/>
    </source>
</evidence>
<dbReference type="STRING" id="207559.Dde_0093"/>
<proteinExistence type="predicted"/>